<dbReference type="Gene3D" id="2.60.120.10">
    <property type="entry name" value="Jelly Rolls"/>
    <property type="match status" value="1"/>
</dbReference>
<reference evidence="2 3" key="1">
    <citation type="submission" date="2024-06" db="EMBL/GenBank/DDBJ databases">
        <title>A chromosome level genome sequence of Diviner's sage (Salvia divinorum).</title>
        <authorList>
            <person name="Ford S.A."/>
            <person name="Ro D.-K."/>
            <person name="Ness R.W."/>
            <person name="Phillips M.A."/>
        </authorList>
    </citation>
    <scope>NUCLEOTIDE SEQUENCE [LARGE SCALE GENOMIC DNA]</scope>
    <source>
        <strain evidence="2">SAF-2024a</strain>
        <tissue evidence="2">Leaf</tissue>
    </source>
</reference>
<evidence type="ECO:0000256" key="1">
    <source>
        <dbReference type="SAM" id="SignalP"/>
    </source>
</evidence>
<keyword evidence="3" id="KW-1185">Reference proteome</keyword>
<dbReference type="EMBL" id="JBEAFC010000004">
    <property type="protein sequence ID" value="KAL1557597.1"/>
    <property type="molecule type" value="Genomic_DNA"/>
</dbReference>
<gene>
    <name evidence="2" type="ORF">AAHA92_08155</name>
</gene>
<organism evidence="2 3">
    <name type="scientific">Salvia divinorum</name>
    <name type="common">Maria pastora</name>
    <name type="synonym">Diviner's sage</name>
    <dbReference type="NCBI Taxonomy" id="28513"/>
    <lineage>
        <taxon>Eukaryota</taxon>
        <taxon>Viridiplantae</taxon>
        <taxon>Streptophyta</taxon>
        <taxon>Embryophyta</taxon>
        <taxon>Tracheophyta</taxon>
        <taxon>Spermatophyta</taxon>
        <taxon>Magnoliopsida</taxon>
        <taxon>eudicotyledons</taxon>
        <taxon>Gunneridae</taxon>
        <taxon>Pentapetalae</taxon>
        <taxon>asterids</taxon>
        <taxon>lamiids</taxon>
        <taxon>Lamiales</taxon>
        <taxon>Lamiaceae</taxon>
        <taxon>Nepetoideae</taxon>
        <taxon>Mentheae</taxon>
        <taxon>Salviinae</taxon>
        <taxon>Salvia</taxon>
        <taxon>Salvia subgen. Calosphace</taxon>
    </lineage>
</organism>
<comment type="caution">
    <text evidence="2">The sequence shown here is derived from an EMBL/GenBank/DDBJ whole genome shotgun (WGS) entry which is preliminary data.</text>
</comment>
<dbReference type="AlphaFoldDB" id="A0ABD1HMP7"/>
<feature type="chain" id="PRO_5044843262" evidence="1">
    <location>
        <begin position="23"/>
        <end position="102"/>
    </location>
</feature>
<evidence type="ECO:0000313" key="3">
    <source>
        <dbReference type="Proteomes" id="UP001567538"/>
    </source>
</evidence>
<feature type="signal peptide" evidence="1">
    <location>
        <begin position="1"/>
        <end position="22"/>
    </location>
</feature>
<keyword evidence="1" id="KW-0732">Signal</keyword>
<protein>
    <submittedName>
        <fullName evidence="2">Germin-like protein subfamily 1 member 11</fullName>
    </submittedName>
</protein>
<dbReference type="Proteomes" id="UP001567538">
    <property type="component" value="Unassembled WGS sequence"/>
</dbReference>
<name>A0ABD1HMP7_SALDI</name>
<proteinExistence type="predicted"/>
<evidence type="ECO:0000313" key="2">
    <source>
        <dbReference type="EMBL" id="KAL1557597.1"/>
    </source>
</evidence>
<dbReference type="InterPro" id="IPR014710">
    <property type="entry name" value="RmlC-like_jellyroll"/>
</dbReference>
<accession>A0ABD1HMP7</accession>
<sequence length="102" mass="11188">MASNAILFIALAFLNSIRISMAFDPSPLQDFCVAPALGLAVTSTCKDPKLVTADDFFGTLQRVRRHLRHCIRSLNAGVQHPRPDIHTRGVRAKRVLASTHAP</sequence>